<keyword evidence="3" id="KW-1003">Cell membrane</keyword>
<feature type="transmembrane region" description="Helical" evidence="7">
    <location>
        <begin position="80"/>
        <end position="98"/>
    </location>
</feature>
<proteinExistence type="predicted"/>
<dbReference type="InterPro" id="IPR020846">
    <property type="entry name" value="MFS_dom"/>
</dbReference>
<name>A0ABV5DVL3_9ACTN</name>
<dbReference type="EMBL" id="JAYMRS010000004">
    <property type="protein sequence ID" value="MFB8768634.1"/>
    <property type="molecule type" value="Genomic_DNA"/>
</dbReference>
<feature type="transmembrane region" description="Helical" evidence="7">
    <location>
        <begin position="204"/>
        <end position="221"/>
    </location>
</feature>
<dbReference type="RefSeq" id="WP_014912991.1">
    <property type="nucleotide sequence ID" value="NZ_JAYMRS010000004.1"/>
</dbReference>
<dbReference type="InterPro" id="IPR011701">
    <property type="entry name" value="MFS"/>
</dbReference>
<feature type="transmembrane region" description="Helical" evidence="7">
    <location>
        <begin position="110"/>
        <end position="128"/>
    </location>
</feature>
<feature type="transmembrane region" description="Helical" evidence="7">
    <location>
        <begin position="233"/>
        <end position="251"/>
    </location>
</feature>
<dbReference type="InterPro" id="IPR036259">
    <property type="entry name" value="MFS_trans_sf"/>
</dbReference>
<evidence type="ECO:0000256" key="6">
    <source>
        <dbReference type="ARBA" id="ARBA00023136"/>
    </source>
</evidence>
<dbReference type="Gene3D" id="1.20.1720.10">
    <property type="entry name" value="Multidrug resistance protein D"/>
    <property type="match status" value="1"/>
</dbReference>
<dbReference type="SUPFAM" id="SSF103473">
    <property type="entry name" value="MFS general substrate transporter"/>
    <property type="match status" value="1"/>
</dbReference>
<feature type="transmembrane region" description="Helical" evidence="7">
    <location>
        <begin position="300"/>
        <end position="321"/>
    </location>
</feature>
<feature type="domain" description="Major facilitator superfamily (MFS) profile" evidence="8">
    <location>
        <begin position="14"/>
        <end position="462"/>
    </location>
</feature>
<feature type="transmembrane region" description="Helical" evidence="7">
    <location>
        <begin position="436"/>
        <end position="457"/>
    </location>
</feature>
<evidence type="ECO:0000256" key="2">
    <source>
        <dbReference type="ARBA" id="ARBA00022448"/>
    </source>
</evidence>
<evidence type="ECO:0000259" key="8">
    <source>
        <dbReference type="PROSITE" id="PS50850"/>
    </source>
</evidence>
<dbReference type="PANTHER" id="PTHR42718">
    <property type="entry name" value="MAJOR FACILITATOR SUPERFAMILY MULTIDRUG TRANSPORTER MFSC"/>
    <property type="match status" value="1"/>
</dbReference>
<organism evidence="9 10">
    <name type="scientific">Nocardiopsis alba</name>
    <dbReference type="NCBI Taxonomy" id="53437"/>
    <lineage>
        <taxon>Bacteria</taxon>
        <taxon>Bacillati</taxon>
        <taxon>Actinomycetota</taxon>
        <taxon>Actinomycetes</taxon>
        <taxon>Streptosporangiales</taxon>
        <taxon>Nocardiopsidaceae</taxon>
        <taxon>Nocardiopsis</taxon>
    </lineage>
</organism>
<dbReference type="Gene3D" id="1.20.1250.20">
    <property type="entry name" value="MFS general substrate transporter like domains"/>
    <property type="match status" value="1"/>
</dbReference>
<reference evidence="9 10" key="1">
    <citation type="submission" date="2024-01" db="EMBL/GenBank/DDBJ databases">
        <title>Genome mining of biosynthetic gene clusters to explore secondary metabolites of Streptomyces sp.</title>
        <authorList>
            <person name="Baig A."/>
            <person name="Ajitkumar Shintre N."/>
            <person name="Kumar H."/>
            <person name="Anbarasu A."/>
            <person name="Ramaiah S."/>
        </authorList>
    </citation>
    <scope>NUCLEOTIDE SEQUENCE [LARGE SCALE GENOMIC DNA]</scope>
    <source>
        <strain evidence="9 10">A01</strain>
    </source>
</reference>
<dbReference type="Proteomes" id="UP001585053">
    <property type="component" value="Unassembled WGS sequence"/>
</dbReference>
<feature type="transmembrane region" description="Helical" evidence="7">
    <location>
        <begin position="333"/>
        <end position="354"/>
    </location>
</feature>
<accession>A0ABV5DVL3</accession>
<keyword evidence="5 7" id="KW-1133">Transmembrane helix</keyword>
<feature type="transmembrane region" description="Helical" evidence="7">
    <location>
        <begin position="140"/>
        <end position="158"/>
    </location>
</feature>
<evidence type="ECO:0000256" key="1">
    <source>
        <dbReference type="ARBA" id="ARBA00004651"/>
    </source>
</evidence>
<dbReference type="PROSITE" id="PS50850">
    <property type="entry name" value="MFS"/>
    <property type="match status" value="1"/>
</dbReference>
<dbReference type="PANTHER" id="PTHR42718:SF46">
    <property type="entry name" value="BLR6921 PROTEIN"/>
    <property type="match status" value="1"/>
</dbReference>
<evidence type="ECO:0000256" key="3">
    <source>
        <dbReference type="ARBA" id="ARBA00022475"/>
    </source>
</evidence>
<feature type="transmembrane region" description="Helical" evidence="7">
    <location>
        <begin position="366"/>
        <end position="388"/>
    </location>
</feature>
<feature type="transmembrane region" description="Helical" evidence="7">
    <location>
        <begin position="48"/>
        <end position="68"/>
    </location>
</feature>
<evidence type="ECO:0000313" key="9">
    <source>
        <dbReference type="EMBL" id="MFB8768634.1"/>
    </source>
</evidence>
<sequence>MREHARTAPSRTAVLALACAAQFMVVLDVSVVNVALPPIRESLGFTSAGVQWVAGAYALAFAGFLLLGGRLADLYGRAQVFTAGLVLFTAASLVGGLADTPGLLVTARAAQGLGAAVIAPATLTLVTTTFTDGPERVRALAVWTAVSLAGGATGNLVGGALTHVFSWRSVLLINVPIGLFALLGTVRRSTDEHRRPATTGSLDVPGALAGTTALTALVYGLTRASEHGWADPWTAMALTCGGVALAGFVAVEFRAPTPLLPPRLLSDRATGVGTALMALSGACLQIPMWFFLAFHMHDVLGFTALETGLGFLPHTLVTMIVGRYTAPWLMERVQARLLIAIGALVTSAGFAWQASALSADTYLGAIVGPAVVISVGAGLSTTPLTAVITSGAHPEDAGAVSGLLNTAKQAGGALGLALLTTLIVDRNPASSEGHEYALVFWPLAAIQAVVVLLSPALPSRSPTGGREGAR</sequence>
<comment type="caution">
    <text evidence="9">The sequence shown here is derived from an EMBL/GenBank/DDBJ whole genome shotgun (WGS) entry which is preliminary data.</text>
</comment>
<keyword evidence="10" id="KW-1185">Reference proteome</keyword>
<evidence type="ECO:0000313" key="10">
    <source>
        <dbReference type="Proteomes" id="UP001585053"/>
    </source>
</evidence>
<keyword evidence="4 7" id="KW-0812">Transmembrane</keyword>
<comment type="subcellular location">
    <subcellularLocation>
        <location evidence="1">Cell membrane</location>
        <topology evidence="1">Multi-pass membrane protein</topology>
    </subcellularLocation>
</comment>
<feature type="transmembrane region" description="Helical" evidence="7">
    <location>
        <begin position="164"/>
        <end position="183"/>
    </location>
</feature>
<keyword evidence="2" id="KW-0813">Transport</keyword>
<dbReference type="Pfam" id="PF07690">
    <property type="entry name" value="MFS_1"/>
    <property type="match status" value="1"/>
</dbReference>
<protein>
    <submittedName>
        <fullName evidence="9">MFS transporter</fullName>
    </submittedName>
</protein>
<dbReference type="CDD" id="cd17321">
    <property type="entry name" value="MFS_MMR_MDR_like"/>
    <property type="match status" value="1"/>
</dbReference>
<gene>
    <name evidence="9" type="ORF">VSQ78_13060</name>
</gene>
<evidence type="ECO:0000256" key="5">
    <source>
        <dbReference type="ARBA" id="ARBA00022989"/>
    </source>
</evidence>
<feature type="transmembrane region" description="Helical" evidence="7">
    <location>
        <begin position="400"/>
        <end position="424"/>
    </location>
</feature>
<evidence type="ECO:0000256" key="7">
    <source>
        <dbReference type="SAM" id="Phobius"/>
    </source>
</evidence>
<feature type="transmembrane region" description="Helical" evidence="7">
    <location>
        <begin position="12"/>
        <end position="36"/>
    </location>
</feature>
<keyword evidence="6 7" id="KW-0472">Membrane</keyword>
<evidence type="ECO:0000256" key="4">
    <source>
        <dbReference type="ARBA" id="ARBA00022692"/>
    </source>
</evidence>
<feature type="transmembrane region" description="Helical" evidence="7">
    <location>
        <begin position="272"/>
        <end position="294"/>
    </location>
</feature>